<dbReference type="EMBL" id="JAZAVJ010000160">
    <property type="protein sequence ID" value="KAK7409164.1"/>
    <property type="molecule type" value="Genomic_DNA"/>
</dbReference>
<proteinExistence type="predicted"/>
<accession>A0ABR1GUZ4</accession>
<evidence type="ECO:0000313" key="1">
    <source>
        <dbReference type="EMBL" id="KAK7409164.1"/>
    </source>
</evidence>
<evidence type="ECO:0008006" key="3">
    <source>
        <dbReference type="Google" id="ProtNLM"/>
    </source>
</evidence>
<gene>
    <name evidence="1" type="ORF">QQX98_008657</name>
</gene>
<dbReference type="Proteomes" id="UP001498476">
    <property type="component" value="Unassembled WGS sequence"/>
</dbReference>
<dbReference type="Gene3D" id="2.60.120.260">
    <property type="entry name" value="Galactose-binding domain-like"/>
    <property type="match status" value="1"/>
</dbReference>
<evidence type="ECO:0000313" key="2">
    <source>
        <dbReference type="Proteomes" id="UP001498476"/>
    </source>
</evidence>
<organism evidence="1 2">
    <name type="scientific">Neonectria punicea</name>
    <dbReference type="NCBI Taxonomy" id="979145"/>
    <lineage>
        <taxon>Eukaryota</taxon>
        <taxon>Fungi</taxon>
        <taxon>Dikarya</taxon>
        <taxon>Ascomycota</taxon>
        <taxon>Pezizomycotina</taxon>
        <taxon>Sordariomycetes</taxon>
        <taxon>Hypocreomycetidae</taxon>
        <taxon>Hypocreales</taxon>
        <taxon>Nectriaceae</taxon>
        <taxon>Neonectria</taxon>
    </lineage>
</organism>
<reference evidence="1 2" key="1">
    <citation type="journal article" date="2025" name="Microbiol. Resour. Announc.">
        <title>Draft genome sequences for Neonectria magnoliae and Neonectria punicea, canker pathogens of Liriodendron tulipifera and Acer saccharum in West Virginia.</title>
        <authorList>
            <person name="Petronek H.M."/>
            <person name="Kasson M.T."/>
            <person name="Metheny A.M."/>
            <person name="Stauder C.M."/>
            <person name="Lovett B."/>
            <person name="Lynch S.C."/>
            <person name="Garnas J.R."/>
            <person name="Kasson L.R."/>
            <person name="Stajich J.E."/>
        </authorList>
    </citation>
    <scope>NUCLEOTIDE SEQUENCE [LARGE SCALE GENOMIC DNA]</scope>
    <source>
        <strain evidence="1 2">NRRL 64653</strain>
    </source>
</reference>
<keyword evidence="2" id="KW-1185">Reference proteome</keyword>
<comment type="caution">
    <text evidence="1">The sequence shown here is derived from an EMBL/GenBank/DDBJ whole genome shotgun (WGS) entry which is preliminary data.</text>
</comment>
<sequence length="237" mass="24731">MTNGVTYPASRITSACSCIDVPASTVSVTNTVSTETVTQTITSYITSSATITTWTTVSTATTGGGFTVTVGPPASTNRIVNGDFETGNAEGWELVPESWKGALSTWNAVPTLGNWSYLVTGSSQGIGSLRQVLPVYLEAGRYRFGLVSSPLLFPQQTAGWGNSAVLNIANPAKGTNTTVALAGSGVRAVVGRVVAIQFNLLFDIPENVAGYTRVSIRYLTSDPPAATIDGISLRKAE</sequence>
<name>A0ABR1GUZ4_9HYPO</name>
<protein>
    <recommendedName>
        <fullName evidence="3">CBM-cenC domain-containing protein</fullName>
    </recommendedName>
</protein>